<feature type="domain" description="Translation initiation factor 3 C-terminal" evidence="7">
    <location>
        <begin position="85"/>
        <end position="142"/>
    </location>
</feature>
<gene>
    <name evidence="9" type="ORF">A2950_02075</name>
</gene>
<dbReference type="AlphaFoldDB" id="A0A1F6ESG2"/>
<evidence type="ECO:0000313" key="10">
    <source>
        <dbReference type="Proteomes" id="UP000176714"/>
    </source>
</evidence>
<evidence type="ECO:0000256" key="4">
    <source>
        <dbReference type="NCBIfam" id="TIGR00168"/>
    </source>
</evidence>
<comment type="function">
    <text evidence="5">IF-3 binds to the 30S ribosomal subunit and shifts the equilibrium between 70S ribosomes and their 50S and 30S subunits in favor of the free subunits, thus enhancing the availability of 30S subunits on which protein synthesis initiation begins.</text>
</comment>
<evidence type="ECO:0000256" key="5">
    <source>
        <dbReference type="RuleBase" id="RU000646"/>
    </source>
</evidence>
<dbReference type="STRING" id="1798516.A2950_02075"/>
<proteinExistence type="inferred from homology"/>
<evidence type="ECO:0000256" key="2">
    <source>
        <dbReference type="ARBA" id="ARBA00022540"/>
    </source>
</evidence>
<comment type="subcellular location">
    <subcellularLocation>
        <location evidence="5">Cytoplasm</location>
    </subcellularLocation>
</comment>
<evidence type="ECO:0000259" key="7">
    <source>
        <dbReference type="Pfam" id="PF00707"/>
    </source>
</evidence>
<evidence type="ECO:0000256" key="6">
    <source>
        <dbReference type="SAM" id="MobiDB-lite"/>
    </source>
</evidence>
<dbReference type="SUPFAM" id="SSF54364">
    <property type="entry name" value="Translation initiation factor IF3, N-terminal domain"/>
    <property type="match status" value="1"/>
</dbReference>
<dbReference type="PROSITE" id="PS00938">
    <property type="entry name" value="IF3"/>
    <property type="match status" value="1"/>
</dbReference>
<dbReference type="Pfam" id="PF00707">
    <property type="entry name" value="IF3_C"/>
    <property type="match status" value="1"/>
</dbReference>
<dbReference type="Gene3D" id="3.30.110.10">
    <property type="entry name" value="Translation initiation factor 3 (IF-3), C-terminal domain"/>
    <property type="match status" value="1"/>
</dbReference>
<keyword evidence="2 5" id="KW-0396">Initiation factor</keyword>
<dbReference type="InterPro" id="IPR019815">
    <property type="entry name" value="Translation_initiation_fac_3_C"/>
</dbReference>
<dbReference type="SUPFAM" id="SSF55200">
    <property type="entry name" value="Translation initiation factor IF3, C-terminal domain"/>
    <property type="match status" value="1"/>
</dbReference>
<dbReference type="Proteomes" id="UP000176714">
    <property type="component" value="Unassembled WGS sequence"/>
</dbReference>
<protein>
    <recommendedName>
        <fullName evidence="4 5">Translation initiation factor IF-3</fullName>
    </recommendedName>
</protein>
<feature type="domain" description="Translation initiation factor 3 N-terminal" evidence="8">
    <location>
        <begin position="8"/>
        <end position="76"/>
    </location>
</feature>
<dbReference type="GO" id="GO:0032790">
    <property type="term" value="P:ribosome disassembly"/>
    <property type="evidence" value="ECO:0007669"/>
    <property type="project" value="TreeGrafter"/>
</dbReference>
<comment type="subunit">
    <text evidence="5">Monomer.</text>
</comment>
<dbReference type="Pfam" id="PF05198">
    <property type="entry name" value="IF3_N"/>
    <property type="match status" value="1"/>
</dbReference>
<dbReference type="PANTHER" id="PTHR10938:SF0">
    <property type="entry name" value="TRANSLATION INITIATION FACTOR IF-3, MITOCHONDRIAL"/>
    <property type="match status" value="1"/>
</dbReference>
<evidence type="ECO:0000259" key="8">
    <source>
        <dbReference type="Pfam" id="PF05198"/>
    </source>
</evidence>
<name>A0A1F6ESG2_9BACT</name>
<dbReference type="EMBL" id="MFMD01000012">
    <property type="protein sequence ID" value="OGG76528.1"/>
    <property type="molecule type" value="Genomic_DNA"/>
</dbReference>
<dbReference type="InterPro" id="IPR036787">
    <property type="entry name" value="T_IF-3_N_sf"/>
</dbReference>
<evidence type="ECO:0000313" key="9">
    <source>
        <dbReference type="EMBL" id="OGG76528.1"/>
    </source>
</evidence>
<sequence length="197" mass="22095">MATDRLRINNEIRAQELRVISHDGSNLGVLPLAEALAAAKTAGLDLIEISPSAVPPIAKIMDYGKFEYERSKKEKVAKAKVKVSETKEVQIKVGTGDHDMLLKAKKAAEWLAEGHRVRAELFLKGRYKGMEEKFLKDRLEKFLLRIPYAYKVAEPITRSPKGFAGVIERDLVAQAKREKSKHPVGDSTESKQKNENK</sequence>
<accession>A0A1F6ESG2</accession>
<organism evidence="9 10">
    <name type="scientific">Candidatus Kaiserbacteria bacterium RIFCSPLOWO2_01_FULL_55_19</name>
    <dbReference type="NCBI Taxonomy" id="1798516"/>
    <lineage>
        <taxon>Bacteria</taxon>
        <taxon>Candidatus Kaiseribacteriota</taxon>
    </lineage>
</organism>
<comment type="similarity">
    <text evidence="1 5">Belongs to the IF-3 family.</text>
</comment>
<dbReference type="InterPro" id="IPR001288">
    <property type="entry name" value="Translation_initiation_fac_3"/>
</dbReference>
<evidence type="ECO:0000256" key="3">
    <source>
        <dbReference type="ARBA" id="ARBA00022917"/>
    </source>
</evidence>
<reference evidence="9 10" key="1">
    <citation type="journal article" date="2016" name="Nat. Commun.">
        <title>Thousands of microbial genomes shed light on interconnected biogeochemical processes in an aquifer system.</title>
        <authorList>
            <person name="Anantharaman K."/>
            <person name="Brown C.T."/>
            <person name="Hug L.A."/>
            <person name="Sharon I."/>
            <person name="Castelle C.J."/>
            <person name="Probst A.J."/>
            <person name="Thomas B.C."/>
            <person name="Singh A."/>
            <person name="Wilkins M.J."/>
            <person name="Karaoz U."/>
            <person name="Brodie E.L."/>
            <person name="Williams K.H."/>
            <person name="Hubbard S.S."/>
            <person name="Banfield J.F."/>
        </authorList>
    </citation>
    <scope>NUCLEOTIDE SEQUENCE [LARGE SCALE GENOMIC DNA]</scope>
</reference>
<dbReference type="PANTHER" id="PTHR10938">
    <property type="entry name" value="TRANSLATION INITIATION FACTOR IF-3"/>
    <property type="match status" value="1"/>
</dbReference>
<evidence type="ECO:0000256" key="1">
    <source>
        <dbReference type="ARBA" id="ARBA00005439"/>
    </source>
</evidence>
<dbReference type="InterPro" id="IPR019814">
    <property type="entry name" value="Translation_initiation_fac_3_N"/>
</dbReference>
<dbReference type="GO" id="GO:0043022">
    <property type="term" value="F:ribosome binding"/>
    <property type="evidence" value="ECO:0007669"/>
    <property type="project" value="TreeGrafter"/>
</dbReference>
<dbReference type="Gene3D" id="3.10.20.80">
    <property type="entry name" value="Translation initiation factor 3 (IF-3), N-terminal domain"/>
    <property type="match status" value="1"/>
</dbReference>
<keyword evidence="3 5" id="KW-0648">Protein biosynthesis</keyword>
<dbReference type="InterPro" id="IPR019813">
    <property type="entry name" value="Translation_initiation_fac3_CS"/>
</dbReference>
<dbReference type="FunFam" id="3.10.20.80:FF:000001">
    <property type="entry name" value="Translation initiation factor IF-3"/>
    <property type="match status" value="1"/>
</dbReference>
<feature type="region of interest" description="Disordered" evidence="6">
    <location>
        <begin position="175"/>
        <end position="197"/>
    </location>
</feature>
<comment type="caution">
    <text evidence="9">The sequence shown here is derived from an EMBL/GenBank/DDBJ whole genome shotgun (WGS) entry which is preliminary data.</text>
</comment>
<dbReference type="InterPro" id="IPR036788">
    <property type="entry name" value="T_IF-3_C_sf"/>
</dbReference>
<dbReference type="GO" id="GO:0005737">
    <property type="term" value="C:cytoplasm"/>
    <property type="evidence" value="ECO:0007669"/>
    <property type="project" value="UniProtKB-SubCell"/>
</dbReference>
<dbReference type="GO" id="GO:0003743">
    <property type="term" value="F:translation initiation factor activity"/>
    <property type="evidence" value="ECO:0007669"/>
    <property type="project" value="UniProtKB-UniRule"/>
</dbReference>
<dbReference type="NCBIfam" id="TIGR00168">
    <property type="entry name" value="infC"/>
    <property type="match status" value="1"/>
</dbReference>